<name>A0A8H3YN47_VENIN</name>
<dbReference type="SUPFAM" id="SSF56112">
    <property type="entry name" value="Protein kinase-like (PK-like)"/>
    <property type="match status" value="1"/>
</dbReference>
<dbReference type="PROSITE" id="PS00108">
    <property type="entry name" value="PROTEIN_KINASE_ST"/>
    <property type="match status" value="1"/>
</dbReference>
<feature type="region of interest" description="Disordered" evidence="11">
    <location>
        <begin position="593"/>
        <end position="632"/>
    </location>
</feature>
<feature type="region of interest" description="Disordered" evidence="11">
    <location>
        <begin position="801"/>
        <end position="859"/>
    </location>
</feature>
<evidence type="ECO:0000259" key="13">
    <source>
        <dbReference type="PROSITE" id="PS50011"/>
    </source>
</evidence>
<evidence type="ECO:0000256" key="1">
    <source>
        <dbReference type="ARBA" id="ARBA00005575"/>
    </source>
</evidence>
<feature type="compositionally biased region" description="Polar residues" evidence="11">
    <location>
        <begin position="1"/>
        <end position="17"/>
    </location>
</feature>
<feature type="domain" description="FHA" evidence="12">
    <location>
        <begin position="116"/>
        <end position="169"/>
    </location>
</feature>
<dbReference type="GO" id="GO:0005524">
    <property type="term" value="F:ATP binding"/>
    <property type="evidence" value="ECO:0007669"/>
    <property type="project" value="UniProtKB-UniRule"/>
</dbReference>
<dbReference type="InterPro" id="IPR008984">
    <property type="entry name" value="SMAD_FHA_dom_sf"/>
</dbReference>
<evidence type="ECO:0000313" key="14">
    <source>
        <dbReference type="EMBL" id="KAE9966970.1"/>
    </source>
</evidence>
<feature type="compositionally biased region" description="Low complexity" evidence="11">
    <location>
        <begin position="803"/>
        <end position="816"/>
    </location>
</feature>
<keyword evidence="4 8" id="KW-0547">Nucleotide-binding</keyword>
<evidence type="ECO:0000256" key="3">
    <source>
        <dbReference type="ARBA" id="ARBA00022679"/>
    </source>
</evidence>
<keyword evidence="6 8" id="KW-0067">ATP-binding</keyword>
<dbReference type="PROSITE" id="PS00107">
    <property type="entry name" value="PROTEIN_KINASE_ATP"/>
    <property type="match status" value="1"/>
</dbReference>
<evidence type="ECO:0000256" key="8">
    <source>
        <dbReference type="PIRSR" id="PIRSR630616-2"/>
    </source>
</evidence>
<dbReference type="Pfam" id="PF00069">
    <property type="entry name" value="Pkinase"/>
    <property type="match status" value="1"/>
</dbReference>
<dbReference type="InterPro" id="IPR000253">
    <property type="entry name" value="FHA_dom"/>
</dbReference>
<dbReference type="SUPFAM" id="SSF49879">
    <property type="entry name" value="SMAD/FHA domain"/>
    <property type="match status" value="1"/>
</dbReference>
<proteinExistence type="inferred from homology"/>
<dbReference type="FunFam" id="1.10.510.10:FF:000571">
    <property type="entry name" value="Maternal embryonic leucine zipper kinase"/>
    <property type="match status" value="1"/>
</dbReference>
<dbReference type="InterPro" id="IPR011009">
    <property type="entry name" value="Kinase-like_dom_sf"/>
</dbReference>
<evidence type="ECO:0000256" key="7">
    <source>
        <dbReference type="PIRSR" id="PIRSR630616-1"/>
    </source>
</evidence>
<dbReference type="AlphaFoldDB" id="A0A8H3YN47"/>
<dbReference type="InterPro" id="IPR030616">
    <property type="entry name" value="Aur-like"/>
</dbReference>
<keyword evidence="2" id="KW-0723">Serine/threonine-protein kinase</keyword>
<dbReference type="Gene3D" id="1.10.510.10">
    <property type="entry name" value="Transferase(Phosphotransferase) domain 1"/>
    <property type="match status" value="1"/>
</dbReference>
<evidence type="ECO:0000256" key="10">
    <source>
        <dbReference type="PROSITE-ProRule" id="PRU10141"/>
    </source>
</evidence>
<keyword evidence="5" id="KW-0418">Kinase</keyword>
<feature type="cross-link" description="Glycyl lysine isopeptide (Lys-Gly) (interchain with G-Cter in SUMO2)" evidence="9">
    <location>
        <position position="402"/>
    </location>
</feature>
<evidence type="ECO:0000256" key="9">
    <source>
        <dbReference type="PIRSR" id="PIRSR630616-3"/>
    </source>
</evidence>
<evidence type="ECO:0000256" key="5">
    <source>
        <dbReference type="ARBA" id="ARBA00022777"/>
    </source>
</evidence>
<dbReference type="PROSITE" id="PS50006">
    <property type="entry name" value="FHA_DOMAIN"/>
    <property type="match status" value="1"/>
</dbReference>
<feature type="compositionally biased region" description="Basic and acidic residues" evidence="11">
    <location>
        <begin position="764"/>
        <end position="773"/>
    </location>
</feature>
<evidence type="ECO:0000313" key="15">
    <source>
        <dbReference type="Proteomes" id="UP000447873"/>
    </source>
</evidence>
<keyword evidence="3" id="KW-0808">Transferase</keyword>
<dbReference type="PANTHER" id="PTHR24350">
    <property type="entry name" value="SERINE/THREONINE-PROTEIN KINASE IAL-RELATED"/>
    <property type="match status" value="1"/>
</dbReference>
<feature type="compositionally biased region" description="Polar residues" evidence="11">
    <location>
        <begin position="828"/>
        <end position="845"/>
    </location>
</feature>
<accession>A0A8H3YN47</accession>
<dbReference type="EMBL" id="WNWS01000483">
    <property type="protein sequence ID" value="KAE9966970.1"/>
    <property type="molecule type" value="Genomic_DNA"/>
</dbReference>
<evidence type="ECO:0000259" key="12">
    <source>
        <dbReference type="PROSITE" id="PS50006"/>
    </source>
</evidence>
<evidence type="ECO:0008006" key="16">
    <source>
        <dbReference type="Google" id="ProtNLM"/>
    </source>
</evidence>
<feature type="region of interest" description="Disordered" evidence="11">
    <location>
        <begin position="744"/>
        <end position="773"/>
    </location>
</feature>
<evidence type="ECO:0000256" key="2">
    <source>
        <dbReference type="ARBA" id="ARBA00022527"/>
    </source>
</evidence>
<gene>
    <name evidence="14" type="ORF">EG328_008504</name>
</gene>
<dbReference type="Gene3D" id="2.60.200.20">
    <property type="match status" value="2"/>
</dbReference>
<feature type="binding site" evidence="8">
    <location>
        <position position="420"/>
    </location>
    <ligand>
        <name>ATP</name>
        <dbReference type="ChEBI" id="CHEBI:30616"/>
    </ligand>
</feature>
<dbReference type="SMART" id="SM00220">
    <property type="entry name" value="S_TKc"/>
    <property type="match status" value="1"/>
</dbReference>
<dbReference type="InterPro" id="IPR008271">
    <property type="entry name" value="Ser/Thr_kinase_AS"/>
</dbReference>
<dbReference type="InterPro" id="IPR017441">
    <property type="entry name" value="Protein_kinase_ATP_BS"/>
</dbReference>
<feature type="region of interest" description="Disordered" evidence="11">
    <location>
        <begin position="1"/>
        <end position="25"/>
    </location>
</feature>
<dbReference type="SMART" id="SM00240">
    <property type="entry name" value="FHA"/>
    <property type="match status" value="1"/>
</dbReference>
<comment type="similarity">
    <text evidence="1">Belongs to the protein kinase superfamily. CAMK Ser/Thr protein kinase family. CHEK2 subfamily.</text>
</comment>
<dbReference type="Pfam" id="PF00498">
    <property type="entry name" value="FHA"/>
    <property type="match status" value="1"/>
</dbReference>
<dbReference type="PROSITE" id="PS50011">
    <property type="entry name" value="PROTEIN_KINASE_DOM"/>
    <property type="match status" value="1"/>
</dbReference>
<dbReference type="InterPro" id="IPR000719">
    <property type="entry name" value="Prot_kinase_dom"/>
</dbReference>
<feature type="active site" description="Proton acceptor" evidence="7">
    <location>
        <position position="400"/>
    </location>
</feature>
<feature type="domain" description="Protein kinase" evidence="13">
    <location>
        <begin position="276"/>
        <end position="561"/>
    </location>
</feature>
<dbReference type="GO" id="GO:0004674">
    <property type="term" value="F:protein serine/threonine kinase activity"/>
    <property type="evidence" value="ECO:0007669"/>
    <property type="project" value="UniProtKB-KW"/>
</dbReference>
<organism evidence="14 15">
    <name type="scientific">Venturia inaequalis</name>
    <name type="common">Apple scab fungus</name>
    <dbReference type="NCBI Taxonomy" id="5025"/>
    <lineage>
        <taxon>Eukaryota</taxon>
        <taxon>Fungi</taxon>
        <taxon>Dikarya</taxon>
        <taxon>Ascomycota</taxon>
        <taxon>Pezizomycotina</taxon>
        <taxon>Dothideomycetes</taxon>
        <taxon>Pleosporomycetidae</taxon>
        <taxon>Venturiales</taxon>
        <taxon>Venturiaceae</taxon>
        <taxon>Venturia</taxon>
    </lineage>
</organism>
<comment type="caution">
    <text evidence="14">The sequence shown here is derived from an EMBL/GenBank/DDBJ whole genome shotgun (WGS) entry which is preliminary data.</text>
</comment>
<evidence type="ECO:0000256" key="11">
    <source>
        <dbReference type="SAM" id="MobiDB-lite"/>
    </source>
</evidence>
<evidence type="ECO:0000256" key="4">
    <source>
        <dbReference type="ARBA" id="ARBA00022741"/>
    </source>
</evidence>
<dbReference type="Proteomes" id="UP000447873">
    <property type="component" value="Unassembled WGS sequence"/>
</dbReference>
<protein>
    <recommendedName>
        <fullName evidence="16">Pkinase-domain-containing protein</fullName>
    </recommendedName>
</protein>
<dbReference type="FunFam" id="3.30.200.20:FF:000470">
    <property type="entry name" value="Serine/threonine-protein kinase RAD53"/>
    <property type="match status" value="1"/>
</dbReference>
<reference evidence="14 15" key="1">
    <citation type="submission" date="2018-12" db="EMBL/GenBank/DDBJ databases">
        <title>Venturia inaequalis Genome Resource.</title>
        <authorList>
            <person name="Lichtner F.J."/>
        </authorList>
    </citation>
    <scope>NUCLEOTIDE SEQUENCE [LARGE SCALE GENOMIC DNA]</scope>
    <source>
        <strain evidence="14 15">120213</strain>
    </source>
</reference>
<feature type="binding site" evidence="8 10">
    <location>
        <position position="305"/>
    </location>
    <ligand>
        <name>ATP</name>
        <dbReference type="ChEBI" id="CHEBI:30616"/>
    </ligand>
</feature>
<sequence length="1085" mass="121002">MEGPSQQEEATQLTQQVLDPRRLGRNNSGLSDADISDVLCILHPCSPAAFRIVASTAERRPQHVLQNSMEASFDDLTDSRQLEEQETFIVRNQVGDNAKDLALRLSSKTIQPILGFCFGRNPRSCDITIDVDSVKRVSNLHFRIFVNQEGVLMLEDMSTNGTLVDTTHLKGKNSPLAATRMLQNGSIIQISSSKPDESVKFIVRTPNRQGYELEFQRKLEHHVGQRLALERVHNEAQGKQQGRHQGRPPAQPAYRFKGSVGISHSFGMHWDGGDKYNVVGHVGRGAFAIVYKLATKRDGHFFAAKELDKKRFIKNGRLDQRLDNELQIMKSITHPNVVQYIGYHDYVDHLYIIMEYVPCGDLQVYLTKHAYLPEAESKIMSRQVLEALRYLHSKQITHRDIKPDNILIASHDPFTVKLSDFGLSKVVNSNQTFLKTFCGTLLYCAPEVFPHYDDHVQKKGIKRRRTGSSQNTHFHQYSQSVDIWSYAAVLWLTLCGKPPFEGVVDANGKGMFHKIMETNLDISPLLDRGVSRDAIDLLCRMLTTDPSLRPTEIECLNHRWLFNGTLLLPVEERGLQAISEEDDEVTAGKKFSQLSVQDPEAPALEPDSMRNDSGEPDNLSNGEEVEFDSGDLNFLDPRQSKRVKADVLFPHLQFSREKTKDEQAAVYTALDTSSPNFNSQRFVSAQLCEDDLPSQLCDSKPYEMASRELSQKKEPRLFGEIGASALKSSGLLGTHTTAALAIVPVEPDPEPTSQDYDMSGSDADSYHQEGQRRSDAFEMAAHKVRNISLLGAESLIRYMNMESPGSTTSPGAPSDPRSTEPQPLGTPEPSSQHSSKSELQMSSFDITPRPKRPASRQIKVTQGAANFPFSENSDLLHTQECNNSDSISVAYSAIDSQNSDGSDGQKGLPPSSARPIWIASEVSSPKPGLGKLTTTTDSFFSSCLRIEKENRVTHWGRNPLNTFVHPDKQDTRIPKRAIELHFHAYGIEKELKKGGDWTGMPGISTVIHTLSRAGIWVNNVKLDSNDKDGAALCGHLYTGDVITIFKNKDSGDGPESLRFICEFYVGEAANRRPADRPFKAVRATK</sequence>
<evidence type="ECO:0000256" key="6">
    <source>
        <dbReference type="ARBA" id="ARBA00022840"/>
    </source>
</evidence>